<dbReference type="SUPFAM" id="SSF57180">
    <property type="entry name" value="Cellulose-binding domain"/>
    <property type="match status" value="1"/>
</dbReference>
<keyword evidence="1 2" id="KW-0732">Signal</keyword>
<sequence length="186" mass="19356">MVSIKIMAMASLLPITYAQTQTLWGQCSGVTYKGPITCPDGATCTVYNPYYGQCIPSPTPTTTTPKPTTATTCTSSVSTCTTVALPVACGTEILTSTYCSTYCATAAPPRITVPVVELEKRCSPTTSSCRSLTSTCTTVGLPIPCGTGVITSTYCSTYCASAIAPRITVPVVEMEKRCSPPITTSA</sequence>
<accession>A0AAV9WJN2</accession>
<feature type="signal peptide" evidence="2">
    <location>
        <begin position="1"/>
        <end position="18"/>
    </location>
</feature>
<reference evidence="4 5" key="1">
    <citation type="submission" date="2023-08" db="EMBL/GenBank/DDBJ databases">
        <authorList>
            <person name="Palmer J.M."/>
        </authorList>
    </citation>
    <scope>NUCLEOTIDE SEQUENCE [LARGE SCALE GENOMIC DNA]</scope>
    <source>
        <strain evidence="4 5">TWF481</strain>
    </source>
</reference>
<organism evidence="4 5">
    <name type="scientific">Arthrobotrys musiformis</name>
    <dbReference type="NCBI Taxonomy" id="47236"/>
    <lineage>
        <taxon>Eukaryota</taxon>
        <taxon>Fungi</taxon>
        <taxon>Dikarya</taxon>
        <taxon>Ascomycota</taxon>
        <taxon>Pezizomycotina</taxon>
        <taxon>Orbiliomycetes</taxon>
        <taxon>Orbiliales</taxon>
        <taxon>Orbiliaceae</taxon>
        <taxon>Arthrobotrys</taxon>
    </lineage>
</organism>
<dbReference type="Proteomes" id="UP001370758">
    <property type="component" value="Unassembled WGS sequence"/>
</dbReference>
<evidence type="ECO:0000313" key="4">
    <source>
        <dbReference type="EMBL" id="KAK6509741.1"/>
    </source>
</evidence>
<name>A0AAV9WJN2_9PEZI</name>
<evidence type="ECO:0000256" key="1">
    <source>
        <dbReference type="ARBA" id="ARBA00022729"/>
    </source>
</evidence>
<dbReference type="GO" id="GO:0005975">
    <property type="term" value="P:carbohydrate metabolic process"/>
    <property type="evidence" value="ECO:0007669"/>
    <property type="project" value="InterPro"/>
</dbReference>
<keyword evidence="5" id="KW-1185">Reference proteome</keyword>
<dbReference type="AlphaFoldDB" id="A0AAV9WJN2"/>
<dbReference type="SMART" id="SM00236">
    <property type="entry name" value="fCBD"/>
    <property type="match status" value="1"/>
</dbReference>
<feature type="domain" description="CBM1" evidence="3">
    <location>
        <begin position="19"/>
        <end position="55"/>
    </location>
</feature>
<feature type="chain" id="PRO_5043676263" description="CBM1 domain-containing protein" evidence="2">
    <location>
        <begin position="19"/>
        <end position="186"/>
    </location>
</feature>
<evidence type="ECO:0000259" key="3">
    <source>
        <dbReference type="PROSITE" id="PS51164"/>
    </source>
</evidence>
<dbReference type="PROSITE" id="PS51164">
    <property type="entry name" value="CBM1_2"/>
    <property type="match status" value="1"/>
</dbReference>
<dbReference type="EMBL" id="JAVHJL010000002">
    <property type="protein sequence ID" value="KAK6509741.1"/>
    <property type="molecule type" value="Genomic_DNA"/>
</dbReference>
<gene>
    <name evidence="4" type="ORF">TWF481_004471</name>
</gene>
<dbReference type="InterPro" id="IPR000254">
    <property type="entry name" value="CBD"/>
</dbReference>
<dbReference type="InterPro" id="IPR035971">
    <property type="entry name" value="CBD_sf"/>
</dbReference>
<comment type="caution">
    <text evidence="4">The sequence shown here is derived from an EMBL/GenBank/DDBJ whole genome shotgun (WGS) entry which is preliminary data.</text>
</comment>
<dbReference type="GO" id="GO:0005576">
    <property type="term" value="C:extracellular region"/>
    <property type="evidence" value="ECO:0007669"/>
    <property type="project" value="InterPro"/>
</dbReference>
<dbReference type="Pfam" id="PF00734">
    <property type="entry name" value="CBM_1"/>
    <property type="match status" value="1"/>
</dbReference>
<proteinExistence type="predicted"/>
<evidence type="ECO:0000256" key="2">
    <source>
        <dbReference type="SAM" id="SignalP"/>
    </source>
</evidence>
<dbReference type="GO" id="GO:0030248">
    <property type="term" value="F:cellulose binding"/>
    <property type="evidence" value="ECO:0007669"/>
    <property type="project" value="InterPro"/>
</dbReference>
<protein>
    <recommendedName>
        <fullName evidence="3">CBM1 domain-containing protein</fullName>
    </recommendedName>
</protein>
<evidence type="ECO:0000313" key="5">
    <source>
        <dbReference type="Proteomes" id="UP001370758"/>
    </source>
</evidence>